<dbReference type="Gene3D" id="2.80.10.50">
    <property type="match status" value="1"/>
</dbReference>
<evidence type="ECO:0000256" key="2">
    <source>
        <dbReference type="ARBA" id="ARBA00022690"/>
    </source>
</evidence>
<accession>A0A9J5ZZS7</accession>
<dbReference type="GO" id="GO:0004866">
    <property type="term" value="F:endopeptidase inhibitor activity"/>
    <property type="evidence" value="ECO:0007669"/>
    <property type="project" value="InterPro"/>
</dbReference>
<dbReference type="Proteomes" id="UP000824120">
    <property type="component" value="Chromosome 3"/>
</dbReference>
<name>A0A9J5ZZS7_SOLCO</name>
<comment type="similarity">
    <text evidence="1">Belongs to the protease inhibitor I3 (leguminous Kunitz-type inhibitor) family.</text>
</comment>
<evidence type="ECO:0000313" key="4">
    <source>
        <dbReference type="Proteomes" id="UP000824120"/>
    </source>
</evidence>
<dbReference type="SUPFAM" id="SSF50386">
    <property type="entry name" value="STI-like"/>
    <property type="match status" value="1"/>
</dbReference>
<evidence type="ECO:0000313" key="3">
    <source>
        <dbReference type="EMBL" id="KAG5617785.1"/>
    </source>
</evidence>
<evidence type="ECO:0000256" key="1">
    <source>
        <dbReference type="ARBA" id="ARBA00005440"/>
    </source>
</evidence>
<dbReference type="EMBL" id="JACXVP010000003">
    <property type="protein sequence ID" value="KAG5617785.1"/>
    <property type="molecule type" value="Genomic_DNA"/>
</dbReference>
<dbReference type="InterPro" id="IPR011065">
    <property type="entry name" value="Kunitz_inhibitor_STI-like_sf"/>
</dbReference>
<gene>
    <name evidence="3" type="ORF">H5410_017609</name>
</gene>
<dbReference type="InterPro" id="IPR002160">
    <property type="entry name" value="Prot_inh_Kunz-lg"/>
</dbReference>
<sequence>MLWRKRPNAYKLRYCPSKLLCLECDHFDCAYIGLTVDSGISRLALNNKPYPLGFKKLTRLIMHISIYSRNGRVDA</sequence>
<keyword evidence="4" id="KW-1185">Reference proteome</keyword>
<proteinExistence type="inferred from homology"/>
<organism evidence="3 4">
    <name type="scientific">Solanum commersonii</name>
    <name type="common">Commerson's wild potato</name>
    <name type="synonym">Commerson's nightshade</name>
    <dbReference type="NCBI Taxonomy" id="4109"/>
    <lineage>
        <taxon>Eukaryota</taxon>
        <taxon>Viridiplantae</taxon>
        <taxon>Streptophyta</taxon>
        <taxon>Embryophyta</taxon>
        <taxon>Tracheophyta</taxon>
        <taxon>Spermatophyta</taxon>
        <taxon>Magnoliopsida</taxon>
        <taxon>eudicotyledons</taxon>
        <taxon>Gunneridae</taxon>
        <taxon>Pentapetalae</taxon>
        <taxon>asterids</taxon>
        <taxon>lamiids</taxon>
        <taxon>Solanales</taxon>
        <taxon>Solanaceae</taxon>
        <taxon>Solanoideae</taxon>
        <taxon>Solaneae</taxon>
        <taxon>Solanum</taxon>
    </lineage>
</organism>
<dbReference type="Pfam" id="PF00197">
    <property type="entry name" value="Kunitz_legume"/>
    <property type="match status" value="1"/>
</dbReference>
<keyword evidence="2" id="KW-0646">Protease inhibitor</keyword>
<comment type="caution">
    <text evidence="3">The sequence shown here is derived from an EMBL/GenBank/DDBJ whole genome shotgun (WGS) entry which is preliminary data.</text>
</comment>
<protein>
    <submittedName>
        <fullName evidence="3">Uncharacterized protein</fullName>
    </submittedName>
</protein>
<dbReference type="AlphaFoldDB" id="A0A9J5ZZS7"/>
<reference evidence="3 4" key="1">
    <citation type="submission" date="2020-09" db="EMBL/GenBank/DDBJ databases">
        <title>De no assembly of potato wild relative species, Solanum commersonii.</title>
        <authorList>
            <person name="Cho K."/>
        </authorList>
    </citation>
    <scope>NUCLEOTIDE SEQUENCE [LARGE SCALE GENOMIC DNA]</scope>
    <source>
        <strain evidence="3">LZ3.2</strain>
        <tissue evidence="3">Leaf</tissue>
    </source>
</reference>